<feature type="compositionally biased region" description="Basic and acidic residues" evidence="1">
    <location>
        <begin position="1"/>
        <end position="14"/>
    </location>
</feature>
<dbReference type="AlphaFoldDB" id="A0AAV0W267"/>
<dbReference type="Proteomes" id="UP001160148">
    <property type="component" value="Unassembled WGS sequence"/>
</dbReference>
<proteinExistence type="predicted"/>
<name>A0AAV0W267_9HEMI</name>
<comment type="caution">
    <text evidence="2">The sequence shown here is derived from an EMBL/GenBank/DDBJ whole genome shotgun (WGS) entry which is preliminary data.</text>
</comment>
<organism evidence="2 3">
    <name type="scientific">Macrosiphum euphorbiae</name>
    <name type="common">potato aphid</name>
    <dbReference type="NCBI Taxonomy" id="13131"/>
    <lineage>
        <taxon>Eukaryota</taxon>
        <taxon>Metazoa</taxon>
        <taxon>Ecdysozoa</taxon>
        <taxon>Arthropoda</taxon>
        <taxon>Hexapoda</taxon>
        <taxon>Insecta</taxon>
        <taxon>Pterygota</taxon>
        <taxon>Neoptera</taxon>
        <taxon>Paraneoptera</taxon>
        <taxon>Hemiptera</taxon>
        <taxon>Sternorrhyncha</taxon>
        <taxon>Aphidomorpha</taxon>
        <taxon>Aphidoidea</taxon>
        <taxon>Aphididae</taxon>
        <taxon>Macrosiphini</taxon>
        <taxon>Macrosiphum</taxon>
    </lineage>
</organism>
<sequence length="69" mass="7447">MADNTMNREQECRTELSWGGGGGSGVERAICGGMEERGAGRAKRSGATFRNDGATFENNENRYGVTDEK</sequence>
<protein>
    <submittedName>
        <fullName evidence="2">Uncharacterized protein</fullName>
    </submittedName>
</protein>
<keyword evidence="3" id="KW-1185">Reference proteome</keyword>
<evidence type="ECO:0000256" key="1">
    <source>
        <dbReference type="SAM" id="MobiDB-lite"/>
    </source>
</evidence>
<accession>A0AAV0W267</accession>
<dbReference type="EMBL" id="CARXXK010000001">
    <property type="protein sequence ID" value="CAI6349889.1"/>
    <property type="molecule type" value="Genomic_DNA"/>
</dbReference>
<evidence type="ECO:0000313" key="3">
    <source>
        <dbReference type="Proteomes" id="UP001160148"/>
    </source>
</evidence>
<gene>
    <name evidence="2" type="ORF">MEUPH1_LOCUS6405</name>
</gene>
<feature type="region of interest" description="Disordered" evidence="1">
    <location>
        <begin position="1"/>
        <end position="69"/>
    </location>
</feature>
<evidence type="ECO:0000313" key="2">
    <source>
        <dbReference type="EMBL" id="CAI6349889.1"/>
    </source>
</evidence>
<reference evidence="2 3" key="1">
    <citation type="submission" date="2023-01" db="EMBL/GenBank/DDBJ databases">
        <authorList>
            <person name="Whitehead M."/>
        </authorList>
    </citation>
    <scope>NUCLEOTIDE SEQUENCE [LARGE SCALE GENOMIC DNA]</scope>
</reference>